<evidence type="ECO:0000313" key="2">
    <source>
        <dbReference type="EMBL" id="CAH8385565.1"/>
    </source>
</evidence>
<keyword evidence="1" id="KW-0472">Membrane</keyword>
<keyword evidence="1" id="KW-0812">Transmembrane</keyword>
<organism evidence="2 3">
    <name type="scientific">Eruca vesicaria subsp. sativa</name>
    <name type="common">Garden rocket</name>
    <name type="synonym">Eruca sativa</name>
    <dbReference type="NCBI Taxonomy" id="29727"/>
    <lineage>
        <taxon>Eukaryota</taxon>
        <taxon>Viridiplantae</taxon>
        <taxon>Streptophyta</taxon>
        <taxon>Embryophyta</taxon>
        <taxon>Tracheophyta</taxon>
        <taxon>Spermatophyta</taxon>
        <taxon>Magnoliopsida</taxon>
        <taxon>eudicotyledons</taxon>
        <taxon>Gunneridae</taxon>
        <taxon>Pentapetalae</taxon>
        <taxon>rosids</taxon>
        <taxon>malvids</taxon>
        <taxon>Brassicales</taxon>
        <taxon>Brassicaceae</taxon>
        <taxon>Brassiceae</taxon>
        <taxon>Eruca</taxon>
    </lineage>
</organism>
<keyword evidence="3" id="KW-1185">Reference proteome</keyword>
<feature type="transmembrane region" description="Helical" evidence="1">
    <location>
        <begin position="21"/>
        <end position="41"/>
    </location>
</feature>
<protein>
    <submittedName>
        <fullName evidence="2">Uncharacterized protein</fullName>
    </submittedName>
</protein>
<reference evidence="2 3" key="1">
    <citation type="submission" date="2022-03" db="EMBL/GenBank/DDBJ databases">
        <authorList>
            <person name="Macdonald S."/>
            <person name="Ahmed S."/>
            <person name="Newling K."/>
        </authorList>
    </citation>
    <scope>NUCLEOTIDE SEQUENCE [LARGE SCALE GENOMIC DNA]</scope>
</reference>
<accession>A0ABC8LQ75</accession>
<dbReference type="Proteomes" id="UP001642260">
    <property type="component" value="Unassembled WGS sequence"/>
</dbReference>
<proteinExistence type="predicted"/>
<keyword evidence="1" id="KW-1133">Transmembrane helix</keyword>
<evidence type="ECO:0000256" key="1">
    <source>
        <dbReference type="SAM" id="Phobius"/>
    </source>
</evidence>
<gene>
    <name evidence="2" type="ORF">ERUC_LOCUS38048</name>
</gene>
<name>A0ABC8LQ75_ERUVS</name>
<dbReference type="AlphaFoldDB" id="A0ABC8LQ75"/>
<comment type="caution">
    <text evidence="2">The sequence shown here is derived from an EMBL/GenBank/DDBJ whole genome shotgun (WGS) entry which is preliminary data.</text>
</comment>
<dbReference type="EMBL" id="CAKOAT010666265">
    <property type="protein sequence ID" value="CAH8385565.1"/>
    <property type="molecule type" value="Genomic_DNA"/>
</dbReference>
<sequence length="86" mass="9953">MDLRRLTSGNSPRTLETGRRSSYLFFYFVLISLSGWGMLFYGGYKLFTGGKGEVIASFSSCFFRKRLFYPLHMFDDLLQKPVEATQ</sequence>
<evidence type="ECO:0000313" key="3">
    <source>
        <dbReference type="Proteomes" id="UP001642260"/>
    </source>
</evidence>